<organism evidence="2 3">
    <name type="scientific">Vineibacter terrae</name>
    <dbReference type="NCBI Taxonomy" id="2586908"/>
    <lineage>
        <taxon>Bacteria</taxon>
        <taxon>Pseudomonadati</taxon>
        <taxon>Pseudomonadota</taxon>
        <taxon>Alphaproteobacteria</taxon>
        <taxon>Hyphomicrobiales</taxon>
        <taxon>Vineibacter</taxon>
    </lineage>
</organism>
<proteinExistence type="predicted"/>
<feature type="compositionally biased region" description="Gly residues" evidence="1">
    <location>
        <begin position="65"/>
        <end position="77"/>
    </location>
</feature>
<evidence type="ECO:0000313" key="3">
    <source>
        <dbReference type="Proteomes" id="UP000321638"/>
    </source>
</evidence>
<accession>A0A5C8PJ75</accession>
<evidence type="ECO:0000313" key="2">
    <source>
        <dbReference type="EMBL" id="TXL73439.1"/>
    </source>
</evidence>
<keyword evidence="3" id="KW-1185">Reference proteome</keyword>
<gene>
    <name evidence="2" type="ORF">FHP25_21135</name>
</gene>
<dbReference type="AlphaFoldDB" id="A0A5C8PJ75"/>
<dbReference type="OrthoDB" id="7366964at2"/>
<protein>
    <submittedName>
        <fullName evidence="2">Uncharacterized protein</fullName>
    </submittedName>
</protein>
<dbReference type="Proteomes" id="UP000321638">
    <property type="component" value="Unassembled WGS sequence"/>
</dbReference>
<dbReference type="EMBL" id="VDUZ01000025">
    <property type="protein sequence ID" value="TXL73439.1"/>
    <property type="molecule type" value="Genomic_DNA"/>
</dbReference>
<dbReference type="RefSeq" id="WP_147848961.1">
    <property type="nucleotide sequence ID" value="NZ_VDUZ01000025.1"/>
</dbReference>
<sequence length="96" mass="9668">MSREAHSPDALVEARRRFLASCGKFAVATPPTVALMLSAAERNYAVAASGNGGGSVPRQNNQGNNGFGNGGGDGVPGQSGNNPSPNAGGKRDDISR</sequence>
<reference evidence="2 3" key="1">
    <citation type="submission" date="2019-06" db="EMBL/GenBank/DDBJ databases">
        <title>New taxonomy in bacterial strain CC-CFT640, isolated from vineyard.</title>
        <authorList>
            <person name="Lin S.-Y."/>
            <person name="Tsai C.-F."/>
            <person name="Young C.-C."/>
        </authorList>
    </citation>
    <scope>NUCLEOTIDE SEQUENCE [LARGE SCALE GENOMIC DNA]</scope>
    <source>
        <strain evidence="2 3">CC-CFT640</strain>
    </source>
</reference>
<comment type="caution">
    <text evidence="2">The sequence shown here is derived from an EMBL/GenBank/DDBJ whole genome shotgun (WGS) entry which is preliminary data.</text>
</comment>
<evidence type="ECO:0000256" key="1">
    <source>
        <dbReference type="SAM" id="MobiDB-lite"/>
    </source>
</evidence>
<feature type="region of interest" description="Disordered" evidence="1">
    <location>
        <begin position="47"/>
        <end position="96"/>
    </location>
</feature>
<name>A0A5C8PJ75_9HYPH</name>